<organism evidence="1 2">
    <name type="scientific">Microvirgula aerodenitrificans</name>
    <dbReference type="NCBI Taxonomy" id="57480"/>
    <lineage>
        <taxon>Bacteria</taxon>
        <taxon>Pseudomonadati</taxon>
        <taxon>Pseudomonadota</taxon>
        <taxon>Betaproteobacteria</taxon>
        <taxon>Neisseriales</taxon>
        <taxon>Aquaspirillaceae</taxon>
        <taxon>Microvirgula</taxon>
    </lineage>
</organism>
<dbReference type="OrthoDB" id="9814215at2"/>
<sequence length="118" mass="13092">MPHLTLEHNLDLDARSLLLELNRTLIASGHFSADDIKSRAYRADVVCIGEDADIDFVHVTLFLLSGRSTDERRALTAMLLDTLTQRLANRAGRALQMTVDAREMERALYAKAVTGPLA</sequence>
<dbReference type="InterPro" id="IPR004220">
    <property type="entry name" value="5-COMe_2-OHmuconate_Isoase"/>
</dbReference>
<dbReference type="InterPro" id="IPR014347">
    <property type="entry name" value="Tautomerase/MIF_sf"/>
</dbReference>
<dbReference type="Gene3D" id="3.30.429.10">
    <property type="entry name" value="Macrophage Migration Inhibitory Factor"/>
    <property type="match status" value="1"/>
</dbReference>
<reference evidence="1 2" key="1">
    <citation type="submission" date="2018-04" db="EMBL/GenBank/DDBJ databases">
        <title>Denitrifier Microvirgula.</title>
        <authorList>
            <person name="Anderson E."/>
            <person name="Jang J."/>
            <person name="Ishii S."/>
        </authorList>
    </citation>
    <scope>NUCLEOTIDE SEQUENCE [LARGE SCALE GENOMIC DNA]</scope>
    <source>
        <strain evidence="1 2">BE2.4</strain>
    </source>
</reference>
<evidence type="ECO:0000313" key="2">
    <source>
        <dbReference type="Proteomes" id="UP000244173"/>
    </source>
</evidence>
<name>A0A2U3TH83_9NEIS</name>
<evidence type="ECO:0000313" key="1">
    <source>
        <dbReference type="EMBL" id="AVY92765.1"/>
    </source>
</evidence>
<dbReference type="Proteomes" id="UP000244173">
    <property type="component" value="Chromosome"/>
</dbReference>
<dbReference type="PANTHER" id="PTHR37950:SF1">
    <property type="entry name" value="4-HYDROXYPHENYLACETATE CATABOLISM PROTEIN"/>
    <property type="match status" value="1"/>
</dbReference>
<gene>
    <name evidence="1" type="ORF">DAI18_00905</name>
</gene>
<proteinExistence type="predicted"/>
<keyword evidence="1" id="KW-0413">Isomerase</keyword>
<accession>A0A2U3TH83</accession>
<dbReference type="AlphaFoldDB" id="A0A2U3TH83"/>
<dbReference type="SUPFAM" id="SSF55331">
    <property type="entry name" value="Tautomerase/MIF"/>
    <property type="match status" value="1"/>
</dbReference>
<dbReference type="GO" id="GO:0008704">
    <property type="term" value="F:5-carboxymethyl-2-hydroxymuconate delta-isomerase activity"/>
    <property type="evidence" value="ECO:0007669"/>
    <property type="project" value="InterPro"/>
</dbReference>
<keyword evidence="2" id="KW-1185">Reference proteome</keyword>
<dbReference type="Pfam" id="PF02962">
    <property type="entry name" value="CHMI"/>
    <property type="match status" value="1"/>
</dbReference>
<protein>
    <submittedName>
        <fullName evidence="1">5-carboxymethyl-2-hydroxymuconate isomerase</fullName>
    </submittedName>
</protein>
<dbReference type="CDD" id="cd00580">
    <property type="entry name" value="CHMI"/>
    <property type="match status" value="1"/>
</dbReference>
<dbReference type="EMBL" id="CP028519">
    <property type="protein sequence ID" value="AVY92765.1"/>
    <property type="molecule type" value="Genomic_DNA"/>
</dbReference>
<dbReference type="RefSeq" id="WP_107888556.1">
    <property type="nucleotide sequence ID" value="NZ_CALFSO010000037.1"/>
</dbReference>
<dbReference type="KEGG" id="maer:DAI18_00905"/>
<dbReference type="STRING" id="1122240.GCA_000620105_00727"/>
<dbReference type="PANTHER" id="PTHR37950">
    <property type="entry name" value="4-HYDROXYPHENYLACETATE CATABOLISM PROTEIN"/>
    <property type="match status" value="1"/>
</dbReference>